<organism evidence="2 3">
    <name type="scientific">Eleusine coracana subsp. coracana</name>
    <dbReference type="NCBI Taxonomy" id="191504"/>
    <lineage>
        <taxon>Eukaryota</taxon>
        <taxon>Viridiplantae</taxon>
        <taxon>Streptophyta</taxon>
        <taxon>Embryophyta</taxon>
        <taxon>Tracheophyta</taxon>
        <taxon>Spermatophyta</taxon>
        <taxon>Magnoliopsida</taxon>
        <taxon>Liliopsida</taxon>
        <taxon>Poales</taxon>
        <taxon>Poaceae</taxon>
        <taxon>PACMAD clade</taxon>
        <taxon>Chloridoideae</taxon>
        <taxon>Cynodonteae</taxon>
        <taxon>Eleusininae</taxon>
        <taxon>Eleusine</taxon>
    </lineage>
</organism>
<keyword evidence="3" id="KW-1185">Reference proteome</keyword>
<dbReference type="InterPro" id="IPR035940">
    <property type="entry name" value="CAP_sf"/>
</dbReference>
<evidence type="ECO:0000256" key="1">
    <source>
        <dbReference type="SAM" id="MobiDB-lite"/>
    </source>
</evidence>
<accession>A0AAV5EPC4</accession>
<feature type="region of interest" description="Disordered" evidence="1">
    <location>
        <begin position="1"/>
        <end position="40"/>
    </location>
</feature>
<reference evidence="2" key="1">
    <citation type="journal article" date="2018" name="DNA Res.">
        <title>Multiple hybrid de novo genome assembly of finger millet, an orphan allotetraploid crop.</title>
        <authorList>
            <person name="Hatakeyama M."/>
            <person name="Aluri S."/>
            <person name="Balachadran M.T."/>
            <person name="Sivarajan S.R."/>
            <person name="Patrignani A."/>
            <person name="Gruter S."/>
            <person name="Poveda L."/>
            <person name="Shimizu-Inatsugi R."/>
            <person name="Baeten J."/>
            <person name="Francoijs K.J."/>
            <person name="Nataraja K.N."/>
            <person name="Reddy Y.A.N."/>
            <person name="Phadnis S."/>
            <person name="Ravikumar R.L."/>
            <person name="Schlapbach R."/>
            <person name="Sreeman S.M."/>
            <person name="Shimizu K.K."/>
        </authorList>
    </citation>
    <scope>NUCLEOTIDE SEQUENCE</scope>
</reference>
<dbReference type="SUPFAM" id="SSF55797">
    <property type="entry name" value="PR-1-like"/>
    <property type="match status" value="1"/>
</dbReference>
<proteinExistence type="predicted"/>
<reference evidence="2" key="2">
    <citation type="submission" date="2021-12" db="EMBL/GenBank/DDBJ databases">
        <title>Resequencing data analysis of finger millet.</title>
        <authorList>
            <person name="Hatakeyama M."/>
            <person name="Aluri S."/>
            <person name="Balachadran M.T."/>
            <person name="Sivarajan S.R."/>
            <person name="Poveda L."/>
            <person name="Shimizu-Inatsugi R."/>
            <person name="Schlapbach R."/>
            <person name="Sreeman S.M."/>
            <person name="Shimizu K.K."/>
        </authorList>
    </citation>
    <scope>NUCLEOTIDE SEQUENCE</scope>
</reference>
<evidence type="ECO:0000313" key="2">
    <source>
        <dbReference type="EMBL" id="GJN24431.1"/>
    </source>
</evidence>
<dbReference type="Gene3D" id="3.40.33.10">
    <property type="entry name" value="CAP"/>
    <property type="match status" value="1"/>
</dbReference>
<sequence length="119" mass="13238">MGQHGGGLGTELRQQPPRRLRADTLPHGRPYGENLFGGGGSSWTARDAVKSWVDEKQYYNHGSNSCCAGEGVRALHTGGVAQHQIHRMCPRHLQQRRHLHHLQLQPTGQLHRTTALLDP</sequence>
<evidence type="ECO:0000313" key="3">
    <source>
        <dbReference type="Proteomes" id="UP001054889"/>
    </source>
</evidence>
<gene>
    <name evidence="2" type="primary">gb12169</name>
    <name evidence="2" type="ORF">PR202_gb12169</name>
</gene>
<dbReference type="EMBL" id="BQKI01000077">
    <property type="protein sequence ID" value="GJN24431.1"/>
    <property type="molecule type" value="Genomic_DNA"/>
</dbReference>
<name>A0AAV5EPC4_ELECO</name>
<dbReference type="Proteomes" id="UP001054889">
    <property type="component" value="Unassembled WGS sequence"/>
</dbReference>
<dbReference type="AlphaFoldDB" id="A0AAV5EPC4"/>
<comment type="caution">
    <text evidence="2">The sequence shown here is derived from an EMBL/GenBank/DDBJ whole genome shotgun (WGS) entry which is preliminary data.</text>
</comment>
<protein>
    <submittedName>
        <fullName evidence="2">Uncharacterized protein</fullName>
    </submittedName>
</protein>